<evidence type="ECO:0000256" key="5">
    <source>
        <dbReference type="ARBA" id="ARBA00022643"/>
    </source>
</evidence>
<dbReference type="GO" id="GO:0008531">
    <property type="term" value="F:riboflavin kinase activity"/>
    <property type="evidence" value="ECO:0007669"/>
    <property type="project" value="UniProtKB-EC"/>
</dbReference>
<feature type="domain" description="Riboflavin kinase" evidence="16">
    <location>
        <begin position="176"/>
        <end position="301"/>
    </location>
</feature>
<keyword evidence="6 15" id="KW-0808">Transferase</keyword>
<dbReference type="Gene3D" id="3.40.50.620">
    <property type="entry name" value="HUPs"/>
    <property type="match status" value="1"/>
</dbReference>
<dbReference type="InterPro" id="IPR002606">
    <property type="entry name" value="Riboflavin_kinase_bac"/>
</dbReference>
<keyword evidence="7 15" id="KW-0548">Nucleotidyltransferase</keyword>
<organism evidence="17 18">
    <name type="scientific">Winogradskyella litorisediminis</name>
    <dbReference type="NCBI Taxonomy" id="1156618"/>
    <lineage>
        <taxon>Bacteria</taxon>
        <taxon>Pseudomonadati</taxon>
        <taxon>Bacteroidota</taxon>
        <taxon>Flavobacteriia</taxon>
        <taxon>Flavobacteriales</taxon>
        <taxon>Flavobacteriaceae</taxon>
        <taxon>Winogradskyella</taxon>
    </lineage>
</organism>
<comment type="catalytic activity">
    <reaction evidence="13 15">
        <text>riboflavin + ATP = FMN + ADP + H(+)</text>
        <dbReference type="Rhea" id="RHEA:14357"/>
        <dbReference type="ChEBI" id="CHEBI:15378"/>
        <dbReference type="ChEBI" id="CHEBI:30616"/>
        <dbReference type="ChEBI" id="CHEBI:57986"/>
        <dbReference type="ChEBI" id="CHEBI:58210"/>
        <dbReference type="ChEBI" id="CHEBI:456216"/>
        <dbReference type="EC" id="2.7.1.26"/>
    </reaction>
</comment>
<gene>
    <name evidence="17" type="ORF">ACFQ1Q_06130</name>
</gene>
<evidence type="ECO:0000256" key="10">
    <source>
        <dbReference type="ARBA" id="ARBA00022827"/>
    </source>
</evidence>
<dbReference type="SMART" id="SM00904">
    <property type="entry name" value="Flavokinase"/>
    <property type="match status" value="1"/>
</dbReference>
<dbReference type="InterPro" id="IPR015864">
    <property type="entry name" value="FAD_synthase"/>
</dbReference>
<dbReference type="Gene3D" id="2.40.30.30">
    <property type="entry name" value="Riboflavin kinase-like"/>
    <property type="match status" value="1"/>
</dbReference>
<evidence type="ECO:0000256" key="4">
    <source>
        <dbReference type="ARBA" id="ARBA00022630"/>
    </source>
</evidence>
<dbReference type="InterPro" id="IPR014729">
    <property type="entry name" value="Rossmann-like_a/b/a_fold"/>
</dbReference>
<proteinExistence type="inferred from homology"/>
<evidence type="ECO:0000259" key="16">
    <source>
        <dbReference type="SMART" id="SM00904"/>
    </source>
</evidence>
<dbReference type="NCBIfam" id="NF004162">
    <property type="entry name" value="PRK05627.1-5"/>
    <property type="match status" value="1"/>
</dbReference>
<dbReference type="PIRSF" id="PIRSF004491">
    <property type="entry name" value="FAD_Synth"/>
    <property type="match status" value="1"/>
</dbReference>
<evidence type="ECO:0000256" key="6">
    <source>
        <dbReference type="ARBA" id="ARBA00022679"/>
    </source>
</evidence>
<evidence type="ECO:0000256" key="7">
    <source>
        <dbReference type="ARBA" id="ARBA00022695"/>
    </source>
</evidence>
<accession>A0ABW3N779</accession>
<evidence type="ECO:0000313" key="18">
    <source>
        <dbReference type="Proteomes" id="UP001597013"/>
    </source>
</evidence>
<comment type="caution">
    <text evidence="17">The sequence shown here is derived from an EMBL/GenBank/DDBJ whole genome shotgun (WGS) entry which is preliminary data.</text>
</comment>
<dbReference type="InterPro" id="IPR015865">
    <property type="entry name" value="Riboflavin_kinase_bac/euk"/>
</dbReference>
<name>A0ABW3N779_9FLAO</name>
<evidence type="ECO:0000256" key="2">
    <source>
        <dbReference type="ARBA" id="ARBA00004726"/>
    </source>
</evidence>
<dbReference type="RefSeq" id="WP_386129018.1">
    <property type="nucleotide sequence ID" value="NZ_JBHTJL010000009.1"/>
</dbReference>
<evidence type="ECO:0000313" key="17">
    <source>
        <dbReference type="EMBL" id="MFD1062819.1"/>
    </source>
</evidence>
<evidence type="ECO:0000256" key="1">
    <source>
        <dbReference type="ARBA" id="ARBA00002121"/>
    </source>
</evidence>
<keyword evidence="11 15" id="KW-0067">ATP-binding</keyword>
<keyword evidence="9 15" id="KW-0418">Kinase</keyword>
<dbReference type="Pfam" id="PF01687">
    <property type="entry name" value="Flavokinase"/>
    <property type="match status" value="1"/>
</dbReference>
<keyword evidence="18" id="KW-1185">Reference proteome</keyword>
<evidence type="ECO:0000256" key="3">
    <source>
        <dbReference type="ARBA" id="ARBA00005201"/>
    </source>
</evidence>
<dbReference type="EC" id="2.7.1.26" evidence="15"/>
<dbReference type="EMBL" id="JBHTJL010000009">
    <property type="protein sequence ID" value="MFD1062819.1"/>
    <property type="molecule type" value="Genomic_DNA"/>
</dbReference>
<comment type="pathway">
    <text evidence="3 15">Cofactor biosynthesis; FMN biosynthesis; FMN from riboflavin (ATP route): step 1/1.</text>
</comment>
<evidence type="ECO:0000256" key="9">
    <source>
        <dbReference type="ARBA" id="ARBA00022777"/>
    </source>
</evidence>
<evidence type="ECO:0000256" key="11">
    <source>
        <dbReference type="ARBA" id="ARBA00022840"/>
    </source>
</evidence>
<evidence type="ECO:0000256" key="8">
    <source>
        <dbReference type="ARBA" id="ARBA00022741"/>
    </source>
</evidence>
<reference evidence="18" key="1">
    <citation type="journal article" date="2019" name="Int. J. Syst. Evol. Microbiol.">
        <title>The Global Catalogue of Microorganisms (GCM) 10K type strain sequencing project: providing services to taxonomists for standard genome sequencing and annotation.</title>
        <authorList>
            <consortium name="The Broad Institute Genomics Platform"/>
            <consortium name="The Broad Institute Genome Sequencing Center for Infectious Disease"/>
            <person name="Wu L."/>
            <person name="Ma J."/>
        </authorList>
    </citation>
    <scope>NUCLEOTIDE SEQUENCE [LARGE SCALE GENOMIC DNA]</scope>
    <source>
        <strain evidence="18">CCUG 62215</strain>
    </source>
</reference>
<dbReference type="GO" id="GO:0003919">
    <property type="term" value="F:FMN adenylyltransferase activity"/>
    <property type="evidence" value="ECO:0007669"/>
    <property type="project" value="UniProtKB-EC"/>
</dbReference>
<evidence type="ECO:0000256" key="14">
    <source>
        <dbReference type="ARBA" id="ARBA00049494"/>
    </source>
</evidence>
<dbReference type="CDD" id="cd02064">
    <property type="entry name" value="FAD_synthetase_N"/>
    <property type="match status" value="1"/>
</dbReference>
<dbReference type="PANTHER" id="PTHR22749">
    <property type="entry name" value="RIBOFLAVIN KINASE/FMN ADENYLYLTRANSFERASE"/>
    <property type="match status" value="1"/>
</dbReference>
<keyword evidence="12" id="KW-0511">Multifunctional enzyme</keyword>
<dbReference type="Pfam" id="PF06574">
    <property type="entry name" value="FAD_syn"/>
    <property type="match status" value="1"/>
</dbReference>
<comment type="similarity">
    <text evidence="15">Belongs to the ribF family.</text>
</comment>
<evidence type="ECO:0000256" key="15">
    <source>
        <dbReference type="PIRNR" id="PIRNR004491"/>
    </source>
</evidence>
<dbReference type="SUPFAM" id="SSF52374">
    <property type="entry name" value="Nucleotidylyl transferase"/>
    <property type="match status" value="1"/>
</dbReference>
<protein>
    <recommendedName>
        <fullName evidence="15">Riboflavin biosynthesis protein</fullName>
    </recommendedName>
    <domain>
        <recommendedName>
            <fullName evidence="15">Riboflavin kinase</fullName>
            <ecNumber evidence="15">2.7.1.26</ecNumber>
        </recommendedName>
        <alternativeName>
            <fullName evidence="15">Flavokinase</fullName>
        </alternativeName>
    </domain>
    <domain>
        <recommendedName>
            <fullName evidence="15">FMN adenylyltransferase</fullName>
            <ecNumber evidence="15">2.7.7.2</ecNumber>
        </recommendedName>
        <alternativeName>
            <fullName evidence="15">FAD pyrophosphorylase</fullName>
        </alternativeName>
        <alternativeName>
            <fullName evidence="15">FAD synthase</fullName>
        </alternativeName>
    </domain>
</protein>
<keyword evidence="10 15" id="KW-0274">FAD</keyword>
<comment type="pathway">
    <text evidence="2 15">Cofactor biosynthesis; FAD biosynthesis; FAD from FMN: step 1/1.</text>
</comment>
<sequence length="305" mass="34837">MSLNIGHFAKTLTIGTFDGVHIGHQKILKRLKDISNQKQLIPSVLTFFPHPRMVLQQDKSIKLLNTISERRILLEKFGIDLICVKTFTKEFANLSAHDYVKNIIVDELNAKVVVIGYDHHFGKNRSANINDLQRFAKIFNFEIEEISAKDIAEVTVSSTKIRTALNEGNIALANSYLGYNYILTGKVVRGHSIGKTIDFPTANLYIEEDYKLIPKDGVYVVKAKIDDKVIFGMMNIGSNPTIKNKPRSIEVHFFNFEKNIYGHQIVIEMLHRLRDEHKFENIEALKLQLKKDKVKALNYVAKLNA</sequence>
<dbReference type="EC" id="2.7.7.2" evidence="15"/>
<evidence type="ECO:0000256" key="12">
    <source>
        <dbReference type="ARBA" id="ARBA00023268"/>
    </source>
</evidence>
<keyword evidence="4 15" id="KW-0285">Flavoprotein</keyword>
<dbReference type="InterPro" id="IPR023465">
    <property type="entry name" value="Riboflavin_kinase_dom_sf"/>
</dbReference>
<dbReference type="NCBIfam" id="NF004160">
    <property type="entry name" value="PRK05627.1-3"/>
    <property type="match status" value="1"/>
</dbReference>
<comment type="function">
    <text evidence="1">Catalyzes the phosphorylation of riboflavin to FMN followed by the adenylation of FMN to FAD.</text>
</comment>
<dbReference type="NCBIfam" id="TIGR00083">
    <property type="entry name" value="ribF"/>
    <property type="match status" value="1"/>
</dbReference>
<keyword evidence="8 15" id="KW-0547">Nucleotide-binding</keyword>
<keyword evidence="5 15" id="KW-0288">FMN</keyword>
<dbReference type="Proteomes" id="UP001597013">
    <property type="component" value="Unassembled WGS sequence"/>
</dbReference>
<evidence type="ECO:0000256" key="13">
    <source>
        <dbReference type="ARBA" id="ARBA00047880"/>
    </source>
</evidence>
<dbReference type="PANTHER" id="PTHR22749:SF6">
    <property type="entry name" value="RIBOFLAVIN KINASE"/>
    <property type="match status" value="1"/>
</dbReference>
<dbReference type="InterPro" id="IPR023468">
    <property type="entry name" value="Riboflavin_kinase"/>
</dbReference>
<dbReference type="SUPFAM" id="SSF82114">
    <property type="entry name" value="Riboflavin kinase-like"/>
    <property type="match status" value="1"/>
</dbReference>
<comment type="catalytic activity">
    <reaction evidence="14 15">
        <text>FMN + ATP + H(+) = FAD + diphosphate</text>
        <dbReference type="Rhea" id="RHEA:17237"/>
        <dbReference type="ChEBI" id="CHEBI:15378"/>
        <dbReference type="ChEBI" id="CHEBI:30616"/>
        <dbReference type="ChEBI" id="CHEBI:33019"/>
        <dbReference type="ChEBI" id="CHEBI:57692"/>
        <dbReference type="ChEBI" id="CHEBI:58210"/>
        <dbReference type="EC" id="2.7.7.2"/>
    </reaction>
</comment>